<keyword evidence="5 7" id="KW-0472">Membrane</keyword>
<feature type="transmembrane region" description="Helical" evidence="7">
    <location>
        <begin position="429"/>
        <end position="449"/>
    </location>
</feature>
<dbReference type="GO" id="GO:0022857">
    <property type="term" value="F:transmembrane transporter activity"/>
    <property type="evidence" value="ECO:0007669"/>
    <property type="project" value="UniProtKB-UniRule"/>
</dbReference>
<feature type="transmembrane region" description="Helical" evidence="7">
    <location>
        <begin position="297"/>
        <end position="320"/>
    </location>
</feature>
<sequence>MRSIPNACRPESVLTEQISRSFPHLNATRKLVSSLVLVCFAKAGKLTETVDQISDATNDNLVLATILSANETQTRLWNAMGILLAIFECVYFLFIVAMWHRLKLAIKVLIQASKAIESIKSLIFVPLGTSLCVFVLGVYAVGVFGYIVTAGASEIENLTIEGIADGVLNQTSSLQAATLKEADAGPRDLQASFGQNPASAALVTRDLASVNMTSVLNVALQKVVGVPGLPGMVLYHIFGCLWTYYVISGTGVLTMSSTVSRWYWRGGSDYSPEDDAENKDARISAIRSYFYVLRYHAGTVCFGALLISTMQLVRLIVWYIVRQTKKLEENAITRYILCALGSCLWCTKWLLQFVTTNAYIMVGMHGCSFCIGAERAVGVLAQNLGRVVAVSLVNTLVSTLSILVIVSTCAILEYLWLDRDVAFSSAGEHAINSSVLSIVLTAIASFWVANGYMQVYEVAVETILLCFCQDVKLNRKNKTYVMSGDVRKVMARRGRPQPSKVKRHASSVGAASEPMVATT</sequence>
<reference evidence="9 10" key="1">
    <citation type="submission" date="2017-12" db="EMBL/GenBank/DDBJ databases">
        <title>Sequencing, de novo assembly and annotation of complete genome of a new Thraustochytrid species, strain FCC1311.</title>
        <authorList>
            <person name="Sedici K."/>
            <person name="Godart F."/>
            <person name="Aiese Cigliano R."/>
            <person name="Sanseverino W."/>
            <person name="Barakat M."/>
            <person name="Ortet P."/>
            <person name="Marechal E."/>
            <person name="Cagnac O."/>
            <person name="Amato A."/>
        </authorList>
    </citation>
    <scope>NUCLEOTIDE SEQUENCE [LARGE SCALE GENOMIC DNA]</scope>
</reference>
<dbReference type="Proteomes" id="UP000241890">
    <property type="component" value="Unassembled WGS sequence"/>
</dbReference>
<name>A0A2R5G390_9STRA</name>
<accession>A0A2R5G390</accession>
<evidence type="ECO:0000313" key="9">
    <source>
        <dbReference type="EMBL" id="GBG24208.1"/>
    </source>
</evidence>
<evidence type="ECO:0000256" key="5">
    <source>
        <dbReference type="ARBA" id="ARBA00023136"/>
    </source>
</evidence>
<feature type="transmembrane region" description="Helical" evidence="7">
    <location>
        <begin position="233"/>
        <end position="255"/>
    </location>
</feature>
<keyword evidence="6" id="KW-0325">Glycoprotein</keyword>
<keyword evidence="10" id="KW-1185">Reference proteome</keyword>
<evidence type="ECO:0000256" key="4">
    <source>
        <dbReference type="ARBA" id="ARBA00022989"/>
    </source>
</evidence>
<dbReference type="EMBL" id="BEYU01000005">
    <property type="protein sequence ID" value="GBG24208.1"/>
    <property type="molecule type" value="Genomic_DNA"/>
</dbReference>
<dbReference type="GO" id="GO:0005886">
    <property type="term" value="C:plasma membrane"/>
    <property type="evidence" value="ECO:0007669"/>
    <property type="project" value="UniProtKB-SubCell"/>
</dbReference>
<feature type="transmembrane region" description="Helical" evidence="7">
    <location>
        <begin position="358"/>
        <end position="381"/>
    </location>
</feature>
<dbReference type="PANTHER" id="PTHR12385">
    <property type="entry name" value="CHOLINE TRANSPORTER-LIKE (SLC FAMILY 44)"/>
    <property type="match status" value="1"/>
</dbReference>
<feature type="transmembrane region" description="Helical" evidence="7">
    <location>
        <begin position="76"/>
        <end position="100"/>
    </location>
</feature>
<dbReference type="OrthoDB" id="420519at2759"/>
<proteinExistence type="inferred from homology"/>
<comment type="similarity">
    <text evidence="2 7">Belongs to the CTL (choline transporter-like) family.</text>
</comment>
<evidence type="ECO:0000256" key="3">
    <source>
        <dbReference type="ARBA" id="ARBA00022692"/>
    </source>
</evidence>
<keyword evidence="3 7" id="KW-0812">Transmembrane</keyword>
<feature type="transmembrane region" description="Helical" evidence="7">
    <location>
        <begin position="387"/>
        <end position="417"/>
    </location>
</feature>
<feature type="transmembrane region" description="Helical" evidence="7">
    <location>
        <begin position="332"/>
        <end position="351"/>
    </location>
</feature>
<comment type="function">
    <text evidence="7">Choline transporter.</text>
</comment>
<protein>
    <recommendedName>
        <fullName evidence="7">Choline transporter-like protein</fullName>
    </recommendedName>
</protein>
<dbReference type="InParanoid" id="A0A2R5G390"/>
<evidence type="ECO:0000256" key="8">
    <source>
        <dbReference type="SAM" id="MobiDB-lite"/>
    </source>
</evidence>
<dbReference type="AlphaFoldDB" id="A0A2R5G390"/>
<evidence type="ECO:0000256" key="7">
    <source>
        <dbReference type="RuleBase" id="RU368066"/>
    </source>
</evidence>
<dbReference type="InterPro" id="IPR007603">
    <property type="entry name" value="Choline_transptr-like"/>
</dbReference>
<feature type="compositionally biased region" description="Basic residues" evidence="8">
    <location>
        <begin position="493"/>
        <end position="505"/>
    </location>
</feature>
<dbReference type="PANTHER" id="PTHR12385:SF14">
    <property type="entry name" value="CHOLINE TRANSPORTER-LIKE 2"/>
    <property type="match status" value="1"/>
</dbReference>
<feature type="region of interest" description="Disordered" evidence="8">
    <location>
        <begin position="493"/>
        <end position="519"/>
    </location>
</feature>
<evidence type="ECO:0000256" key="1">
    <source>
        <dbReference type="ARBA" id="ARBA00004141"/>
    </source>
</evidence>
<evidence type="ECO:0000256" key="6">
    <source>
        <dbReference type="ARBA" id="ARBA00023180"/>
    </source>
</evidence>
<keyword evidence="4 7" id="KW-1133">Transmembrane helix</keyword>
<gene>
    <name evidence="9" type="ORF">FCC1311_045651</name>
</gene>
<evidence type="ECO:0000256" key="2">
    <source>
        <dbReference type="ARBA" id="ARBA00007168"/>
    </source>
</evidence>
<evidence type="ECO:0000313" key="10">
    <source>
        <dbReference type="Proteomes" id="UP000241890"/>
    </source>
</evidence>
<feature type="transmembrane region" description="Helical" evidence="7">
    <location>
        <begin position="121"/>
        <end position="148"/>
    </location>
</feature>
<dbReference type="Pfam" id="PF04515">
    <property type="entry name" value="Choline_transpo"/>
    <property type="match status" value="1"/>
</dbReference>
<organism evidence="9 10">
    <name type="scientific">Hondaea fermentalgiana</name>
    <dbReference type="NCBI Taxonomy" id="2315210"/>
    <lineage>
        <taxon>Eukaryota</taxon>
        <taxon>Sar</taxon>
        <taxon>Stramenopiles</taxon>
        <taxon>Bigyra</taxon>
        <taxon>Labyrinthulomycetes</taxon>
        <taxon>Thraustochytrida</taxon>
        <taxon>Thraustochytriidae</taxon>
        <taxon>Hondaea</taxon>
    </lineage>
</organism>
<comment type="subcellular location">
    <subcellularLocation>
        <location evidence="7">Cell membrane</location>
        <topology evidence="7">Multi-pass membrane protein</topology>
    </subcellularLocation>
    <subcellularLocation>
        <location evidence="1">Membrane</location>
        <topology evidence="1">Multi-pass membrane protein</topology>
    </subcellularLocation>
</comment>
<comment type="caution">
    <text evidence="9">The sequence shown here is derived from an EMBL/GenBank/DDBJ whole genome shotgun (WGS) entry which is preliminary data.</text>
</comment>